<protein>
    <submittedName>
        <fullName evidence="8">MFS transporter</fullName>
    </submittedName>
</protein>
<dbReference type="EMBL" id="BAABAL010000020">
    <property type="protein sequence ID" value="GAA4031468.1"/>
    <property type="molecule type" value="Genomic_DNA"/>
</dbReference>
<evidence type="ECO:0000256" key="5">
    <source>
        <dbReference type="ARBA" id="ARBA00023136"/>
    </source>
</evidence>
<evidence type="ECO:0000256" key="3">
    <source>
        <dbReference type="ARBA" id="ARBA00022692"/>
    </source>
</evidence>
<feature type="transmembrane region" description="Helical" evidence="6">
    <location>
        <begin position="374"/>
        <end position="393"/>
    </location>
</feature>
<name>A0ABP7TUH2_9PSEU</name>
<feature type="transmembrane region" description="Helical" evidence="6">
    <location>
        <begin position="221"/>
        <end position="243"/>
    </location>
</feature>
<evidence type="ECO:0000256" key="4">
    <source>
        <dbReference type="ARBA" id="ARBA00022989"/>
    </source>
</evidence>
<evidence type="ECO:0000256" key="6">
    <source>
        <dbReference type="SAM" id="Phobius"/>
    </source>
</evidence>
<dbReference type="PRINTS" id="PR01988">
    <property type="entry name" value="EXPORTERBACE"/>
</dbReference>
<reference evidence="9" key="1">
    <citation type="journal article" date="2019" name="Int. J. Syst. Evol. Microbiol.">
        <title>The Global Catalogue of Microorganisms (GCM) 10K type strain sequencing project: providing services to taxonomists for standard genome sequencing and annotation.</title>
        <authorList>
            <consortium name="The Broad Institute Genomics Platform"/>
            <consortium name="The Broad Institute Genome Sequencing Center for Infectious Disease"/>
            <person name="Wu L."/>
            <person name="Ma J."/>
        </authorList>
    </citation>
    <scope>NUCLEOTIDE SEQUENCE [LARGE SCALE GENOMIC DNA]</scope>
    <source>
        <strain evidence="9">JCM 17342</strain>
    </source>
</reference>
<dbReference type="Pfam" id="PF07690">
    <property type="entry name" value="MFS_1"/>
    <property type="match status" value="1"/>
</dbReference>
<feature type="transmembrane region" description="Helical" evidence="6">
    <location>
        <begin position="52"/>
        <end position="70"/>
    </location>
</feature>
<sequence length="404" mass="41648">MSGVEVALLHNRPFALLFAARAISVLGTGFARVAMAFAVLGLPGATATDLSLVLACQALPSLLFVLLGGVIADRTSRSRLMIFADVLGLLAYGAMAVLLLTGQASVPVLAALAVLAGLAVPLFLPALSGLVPELVPPGRLQQANAALQSAVSMSLLVGLGLSGVVVTLVGPGWALALNAVSFLVSAILVWAMRLPSQVRVTTNSGWADLREGWREFSSRQWLWAVVLQMTVTTAVIISVTGVLGPMAAENGLGGAAVWAVVIACQSAGVLVGSVYAKRLRPRRPLLVAVLLTLAYPVPVALLGVAAPVWLIVVSMFVCGLATSGFGVLWQTTMQREVPGEALSRVASYDLFGQLTLAPLALLFVGPMAQSFGHGAVLVCCAGLTVLATVGALFSPEVRRLSTAG</sequence>
<keyword evidence="9" id="KW-1185">Reference proteome</keyword>
<dbReference type="InterPro" id="IPR036259">
    <property type="entry name" value="MFS_trans_sf"/>
</dbReference>
<dbReference type="InterPro" id="IPR011701">
    <property type="entry name" value="MFS"/>
</dbReference>
<accession>A0ABP7TUH2</accession>
<feature type="transmembrane region" description="Helical" evidence="6">
    <location>
        <begin position="14"/>
        <end position="40"/>
    </location>
</feature>
<dbReference type="PANTHER" id="PTHR23513">
    <property type="entry name" value="INTEGRAL MEMBRANE EFFLUX PROTEIN-RELATED"/>
    <property type="match status" value="1"/>
</dbReference>
<dbReference type="InterPro" id="IPR020846">
    <property type="entry name" value="MFS_dom"/>
</dbReference>
<comment type="subcellular location">
    <subcellularLocation>
        <location evidence="1">Cell membrane</location>
        <topology evidence="1">Multi-pass membrane protein</topology>
    </subcellularLocation>
</comment>
<proteinExistence type="predicted"/>
<keyword evidence="4 6" id="KW-1133">Transmembrane helix</keyword>
<evidence type="ECO:0000259" key="7">
    <source>
        <dbReference type="PROSITE" id="PS50850"/>
    </source>
</evidence>
<dbReference type="PROSITE" id="PS50850">
    <property type="entry name" value="MFS"/>
    <property type="match status" value="1"/>
</dbReference>
<feature type="transmembrane region" description="Helical" evidence="6">
    <location>
        <begin position="255"/>
        <end position="276"/>
    </location>
</feature>
<organism evidence="8 9">
    <name type="scientific">Allokutzneria multivorans</name>
    <dbReference type="NCBI Taxonomy" id="1142134"/>
    <lineage>
        <taxon>Bacteria</taxon>
        <taxon>Bacillati</taxon>
        <taxon>Actinomycetota</taxon>
        <taxon>Actinomycetes</taxon>
        <taxon>Pseudonocardiales</taxon>
        <taxon>Pseudonocardiaceae</taxon>
        <taxon>Allokutzneria</taxon>
    </lineage>
</organism>
<dbReference type="Gene3D" id="1.20.1250.20">
    <property type="entry name" value="MFS general substrate transporter like domains"/>
    <property type="match status" value="1"/>
</dbReference>
<keyword evidence="5 6" id="KW-0472">Membrane</keyword>
<dbReference type="PANTHER" id="PTHR23513:SF11">
    <property type="entry name" value="STAPHYLOFERRIN A TRANSPORTER"/>
    <property type="match status" value="1"/>
</dbReference>
<feature type="domain" description="Major facilitator superfamily (MFS) profile" evidence="7">
    <location>
        <begin position="1"/>
        <end position="399"/>
    </location>
</feature>
<feature type="transmembrane region" description="Helical" evidence="6">
    <location>
        <begin position="172"/>
        <end position="191"/>
    </location>
</feature>
<evidence type="ECO:0000256" key="2">
    <source>
        <dbReference type="ARBA" id="ARBA00022475"/>
    </source>
</evidence>
<gene>
    <name evidence="8" type="ORF">GCM10022247_65640</name>
</gene>
<feature type="transmembrane region" description="Helical" evidence="6">
    <location>
        <begin position="308"/>
        <end position="329"/>
    </location>
</feature>
<keyword evidence="3 6" id="KW-0812">Transmembrane</keyword>
<dbReference type="CDD" id="cd06173">
    <property type="entry name" value="MFS_MefA_like"/>
    <property type="match status" value="1"/>
</dbReference>
<comment type="caution">
    <text evidence="8">The sequence shown here is derived from an EMBL/GenBank/DDBJ whole genome shotgun (WGS) entry which is preliminary data.</text>
</comment>
<evidence type="ECO:0000313" key="8">
    <source>
        <dbReference type="EMBL" id="GAA4031468.1"/>
    </source>
</evidence>
<feature type="transmembrane region" description="Helical" evidence="6">
    <location>
        <begin position="285"/>
        <end position="302"/>
    </location>
</feature>
<dbReference type="Proteomes" id="UP001501747">
    <property type="component" value="Unassembled WGS sequence"/>
</dbReference>
<evidence type="ECO:0000313" key="9">
    <source>
        <dbReference type="Proteomes" id="UP001501747"/>
    </source>
</evidence>
<evidence type="ECO:0000256" key="1">
    <source>
        <dbReference type="ARBA" id="ARBA00004651"/>
    </source>
</evidence>
<feature type="transmembrane region" description="Helical" evidence="6">
    <location>
        <begin position="82"/>
        <end position="102"/>
    </location>
</feature>
<dbReference type="SUPFAM" id="SSF103473">
    <property type="entry name" value="MFS general substrate transporter"/>
    <property type="match status" value="1"/>
</dbReference>
<dbReference type="InterPro" id="IPR022324">
    <property type="entry name" value="Bacilysin_exporter_BacE_put"/>
</dbReference>
<feature type="transmembrane region" description="Helical" evidence="6">
    <location>
        <begin position="143"/>
        <end position="166"/>
    </location>
</feature>
<feature type="transmembrane region" description="Helical" evidence="6">
    <location>
        <begin position="350"/>
        <end position="368"/>
    </location>
</feature>
<feature type="transmembrane region" description="Helical" evidence="6">
    <location>
        <begin position="108"/>
        <end position="131"/>
    </location>
</feature>
<keyword evidence="2" id="KW-1003">Cell membrane</keyword>